<name>A0ABY0H5U8_9PEZI</name>
<evidence type="ECO:0000256" key="5">
    <source>
        <dbReference type="PROSITE-ProRule" id="PRU01240"/>
    </source>
</evidence>
<dbReference type="CDD" id="cd00306">
    <property type="entry name" value="Peptidases_S8_S53"/>
    <property type="match status" value="1"/>
</dbReference>
<dbReference type="Proteomes" id="UP000294003">
    <property type="component" value="Unassembled WGS sequence"/>
</dbReference>
<evidence type="ECO:0000313" key="9">
    <source>
        <dbReference type="EMBL" id="RYO85646.1"/>
    </source>
</evidence>
<comment type="similarity">
    <text evidence="1 5">Belongs to the peptidase S8 family.</text>
</comment>
<dbReference type="PANTHER" id="PTHR43806">
    <property type="entry name" value="PEPTIDASE S8"/>
    <property type="match status" value="1"/>
</dbReference>
<sequence length="492" mass="55274">MAGDDSDNELRCEPQLLDFAQLLIEIHRWESLPHNLESLRQTDKEKFRSSLSAFAKDYFRPCDKYFADAVNACLDSAGLDESRDHCNPGKFQAYIFQKIVLPLDAYHGHPDPPRPISSSGSTRAAEDAAPDANCQLVSIYDEDEDVHDKPRSESSRDAEFWKEMNKYTEKHICRPESAGGATTSKSETGRIRVAVIDSGVRKDDTRIDGYLEAKRIVDCRNFASHNHKDWLDEIGHGTMVADLLLRVAPEAELYIAKVSNARWIPKRELFHIANAINYAVQDWRVDIITMSLALADEDDSIDQALHHALDPECKDASGKIIFAAAGHNRGGNRPKAWPARKPGIIAIHATDWLGSPANFNPPLGRNPNDMIFATLGRDIKWPCDDKPGEWEHRYISGTSFATPIAAGIAANVLEFAKQKLCMPKRRRDRFFSHDGVKKIFAAMSAQTGYCHYVQPWSLWDIALKGKWEGLKDMDQGDPKNICKILEFIIGMG</sequence>
<keyword evidence="2 5" id="KW-0645">Protease</keyword>
<feature type="active site" description="Charge relay system" evidence="5">
    <location>
        <position position="399"/>
    </location>
</feature>
<evidence type="ECO:0000256" key="1">
    <source>
        <dbReference type="ARBA" id="ARBA00011073"/>
    </source>
</evidence>
<feature type="domain" description="DUF7580" evidence="8">
    <location>
        <begin position="5"/>
        <end position="105"/>
    </location>
</feature>
<accession>A0ABY0H5U8</accession>
<proteinExistence type="inferred from homology"/>
<evidence type="ECO:0000256" key="6">
    <source>
        <dbReference type="SAM" id="MobiDB-lite"/>
    </source>
</evidence>
<dbReference type="InterPro" id="IPR000209">
    <property type="entry name" value="Peptidase_S8/S53_dom"/>
</dbReference>
<feature type="domain" description="Peptidase S8/S53" evidence="7">
    <location>
        <begin position="191"/>
        <end position="417"/>
    </location>
</feature>
<dbReference type="Gene3D" id="3.40.50.200">
    <property type="entry name" value="Peptidase S8/S53 domain"/>
    <property type="match status" value="1"/>
</dbReference>
<evidence type="ECO:0000259" key="8">
    <source>
        <dbReference type="Pfam" id="PF24476"/>
    </source>
</evidence>
<feature type="region of interest" description="Disordered" evidence="6">
    <location>
        <begin position="107"/>
        <end position="127"/>
    </location>
</feature>
<gene>
    <name evidence="9" type="ORF">DL762_005105</name>
</gene>
<dbReference type="Pfam" id="PF24476">
    <property type="entry name" value="DUF7580"/>
    <property type="match status" value="1"/>
</dbReference>
<dbReference type="EMBL" id="QJNS01000132">
    <property type="protein sequence ID" value="RYO85646.1"/>
    <property type="molecule type" value="Genomic_DNA"/>
</dbReference>
<dbReference type="PROSITE" id="PS51892">
    <property type="entry name" value="SUBTILASE"/>
    <property type="match status" value="1"/>
</dbReference>
<evidence type="ECO:0000256" key="4">
    <source>
        <dbReference type="ARBA" id="ARBA00022825"/>
    </source>
</evidence>
<feature type="active site" description="Charge relay system" evidence="5">
    <location>
        <position position="236"/>
    </location>
</feature>
<dbReference type="PRINTS" id="PR00723">
    <property type="entry name" value="SUBTILISIN"/>
</dbReference>
<evidence type="ECO:0000256" key="2">
    <source>
        <dbReference type="ARBA" id="ARBA00022670"/>
    </source>
</evidence>
<dbReference type="SUPFAM" id="SSF52743">
    <property type="entry name" value="Subtilisin-like"/>
    <property type="match status" value="1"/>
</dbReference>
<keyword evidence="10" id="KW-1185">Reference proteome</keyword>
<dbReference type="Pfam" id="PF00082">
    <property type="entry name" value="Peptidase_S8"/>
    <property type="match status" value="1"/>
</dbReference>
<keyword evidence="4 5" id="KW-0720">Serine protease</keyword>
<evidence type="ECO:0000313" key="10">
    <source>
        <dbReference type="Proteomes" id="UP000294003"/>
    </source>
</evidence>
<dbReference type="PROSITE" id="PS00138">
    <property type="entry name" value="SUBTILASE_SER"/>
    <property type="match status" value="1"/>
</dbReference>
<protein>
    <recommendedName>
        <fullName evidence="11">Peptidase S8/S53 domain-containing protein</fullName>
    </recommendedName>
</protein>
<reference evidence="9 10" key="1">
    <citation type="submission" date="2018-06" db="EMBL/GenBank/DDBJ databases">
        <title>Complete Genomes of Monosporascus.</title>
        <authorList>
            <person name="Robinson A.J."/>
            <person name="Natvig D.O."/>
        </authorList>
    </citation>
    <scope>NUCLEOTIDE SEQUENCE [LARGE SCALE GENOMIC DNA]</scope>
    <source>
        <strain evidence="9 10">CBS 609.92</strain>
    </source>
</reference>
<organism evidence="9 10">
    <name type="scientific">Monosporascus cannonballus</name>
    <dbReference type="NCBI Taxonomy" id="155416"/>
    <lineage>
        <taxon>Eukaryota</taxon>
        <taxon>Fungi</taxon>
        <taxon>Dikarya</taxon>
        <taxon>Ascomycota</taxon>
        <taxon>Pezizomycotina</taxon>
        <taxon>Sordariomycetes</taxon>
        <taxon>Xylariomycetidae</taxon>
        <taxon>Xylariales</taxon>
        <taxon>Xylariales incertae sedis</taxon>
        <taxon>Monosporascus</taxon>
    </lineage>
</organism>
<dbReference type="PANTHER" id="PTHR43806:SF11">
    <property type="entry name" value="CEREVISIN-RELATED"/>
    <property type="match status" value="1"/>
</dbReference>
<dbReference type="InterPro" id="IPR050131">
    <property type="entry name" value="Peptidase_S8_subtilisin-like"/>
</dbReference>
<dbReference type="InterPro" id="IPR015500">
    <property type="entry name" value="Peptidase_S8_subtilisin-rel"/>
</dbReference>
<dbReference type="InterPro" id="IPR036852">
    <property type="entry name" value="Peptidase_S8/S53_dom_sf"/>
</dbReference>
<evidence type="ECO:0008006" key="11">
    <source>
        <dbReference type="Google" id="ProtNLM"/>
    </source>
</evidence>
<dbReference type="InterPro" id="IPR023828">
    <property type="entry name" value="Peptidase_S8_Ser-AS"/>
</dbReference>
<keyword evidence="3 5" id="KW-0378">Hydrolase</keyword>
<feature type="active site" description="Charge relay system" evidence="5">
    <location>
        <position position="197"/>
    </location>
</feature>
<comment type="caution">
    <text evidence="9">The sequence shown here is derived from an EMBL/GenBank/DDBJ whole genome shotgun (WGS) entry which is preliminary data.</text>
</comment>
<dbReference type="InterPro" id="IPR056002">
    <property type="entry name" value="DUF7580"/>
</dbReference>
<evidence type="ECO:0000256" key="3">
    <source>
        <dbReference type="ARBA" id="ARBA00022801"/>
    </source>
</evidence>
<evidence type="ECO:0000259" key="7">
    <source>
        <dbReference type="Pfam" id="PF00082"/>
    </source>
</evidence>